<dbReference type="CDD" id="cd06260">
    <property type="entry name" value="DUF820-like"/>
    <property type="match status" value="1"/>
</dbReference>
<sequence length="192" mass="21776">MSVAHESEPHGALPWAPRYWTADEFMTHDFGDIGRRFELEDGCIVMTPALSIRHQRIARRLINAIEACLRDGDLDLDVEGPVNYRLNADTVFAPDIAVFRRDTDSDLYVEPHEIEILAEVTSTNSNRDRLTKMNRYARTKCEWYWIIDQNTLVIDVHRIEGDIYRQVASLTPGTAATLPGPVPLTIDPGTLV</sequence>
<reference evidence="3" key="1">
    <citation type="journal article" date="2019" name="Int. J. Syst. Evol. Microbiol.">
        <title>The Global Catalogue of Microorganisms (GCM) 10K type strain sequencing project: providing services to taxonomists for standard genome sequencing and annotation.</title>
        <authorList>
            <consortium name="The Broad Institute Genomics Platform"/>
            <consortium name="The Broad Institute Genome Sequencing Center for Infectious Disease"/>
            <person name="Wu L."/>
            <person name="Ma J."/>
        </authorList>
    </citation>
    <scope>NUCLEOTIDE SEQUENCE [LARGE SCALE GENOMIC DNA]</scope>
    <source>
        <strain evidence="3">JCM 3115</strain>
    </source>
</reference>
<evidence type="ECO:0000259" key="1">
    <source>
        <dbReference type="Pfam" id="PF05685"/>
    </source>
</evidence>
<name>A0ABQ2QE75_9ACTN</name>
<dbReference type="InterPro" id="IPR008538">
    <property type="entry name" value="Uma2"/>
</dbReference>
<dbReference type="Pfam" id="PF05685">
    <property type="entry name" value="Uma2"/>
    <property type="match status" value="1"/>
</dbReference>
<evidence type="ECO:0000313" key="3">
    <source>
        <dbReference type="Proteomes" id="UP000611554"/>
    </source>
</evidence>
<organism evidence="2 3">
    <name type="scientific">Streptosporangium pseudovulgare</name>
    <dbReference type="NCBI Taxonomy" id="35765"/>
    <lineage>
        <taxon>Bacteria</taxon>
        <taxon>Bacillati</taxon>
        <taxon>Actinomycetota</taxon>
        <taxon>Actinomycetes</taxon>
        <taxon>Streptosporangiales</taxon>
        <taxon>Streptosporangiaceae</taxon>
        <taxon>Streptosporangium</taxon>
    </lineage>
</organism>
<dbReference type="RefSeq" id="WP_189244436.1">
    <property type="nucleotide sequence ID" value="NZ_BMQJ01000001.1"/>
</dbReference>
<dbReference type="PANTHER" id="PTHR35400:SF3">
    <property type="entry name" value="SLL1072 PROTEIN"/>
    <property type="match status" value="1"/>
</dbReference>
<dbReference type="InterPro" id="IPR011335">
    <property type="entry name" value="Restrct_endonuc-II-like"/>
</dbReference>
<gene>
    <name evidence="2" type="ORF">GCM10010140_00840</name>
</gene>
<proteinExistence type="predicted"/>
<protein>
    <recommendedName>
        <fullName evidence="1">Putative restriction endonuclease domain-containing protein</fullName>
    </recommendedName>
</protein>
<accession>A0ABQ2QE75</accession>
<feature type="domain" description="Putative restriction endonuclease" evidence="1">
    <location>
        <begin position="34"/>
        <end position="183"/>
    </location>
</feature>
<dbReference type="SUPFAM" id="SSF52980">
    <property type="entry name" value="Restriction endonuclease-like"/>
    <property type="match status" value="1"/>
</dbReference>
<dbReference type="Gene3D" id="3.90.1570.10">
    <property type="entry name" value="tt1808, chain A"/>
    <property type="match status" value="1"/>
</dbReference>
<comment type="caution">
    <text evidence="2">The sequence shown here is derived from an EMBL/GenBank/DDBJ whole genome shotgun (WGS) entry which is preliminary data.</text>
</comment>
<dbReference type="EMBL" id="BMQJ01000001">
    <property type="protein sequence ID" value="GGP76838.1"/>
    <property type="molecule type" value="Genomic_DNA"/>
</dbReference>
<dbReference type="Proteomes" id="UP000611554">
    <property type="component" value="Unassembled WGS sequence"/>
</dbReference>
<dbReference type="InterPro" id="IPR012296">
    <property type="entry name" value="Nuclease_put_TT1808"/>
</dbReference>
<dbReference type="PANTHER" id="PTHR35400">
    <property type="entry name" value="SLR1083 PROTEIN"/>
    <property type="match status" value="1"/>
</dbReference>
<keyword evidence="3" id="KW-1185">Reference proteome</keyword>
<evidence type="ECO:0000313" key="2">
    <source>
        <dbReference type="EMBL" id="GGP76838.1"/>
    </source>
</evidence>